<dbReference type="AlphaFoldDB" id="A0A9P7VD62"/>
<dbReference type="OrthoDB" id="67027at2759"/>
<dbReference type="GO" id="GO:0003725">
    <property type="term" value="F:double-stranded RNA binding"/>
    <property type="evidence" value="ECO:0007669"/>
    <property type="project" value="InterPro"/>
</dbReference>
<dbReference type="SMART" id="SM00358">
    <property type="entry name" value="DSRM"/>
    <property type="match status" value="1"/>
</dbReference>
<dbReference type="Proteomes" id="UP000790833">
    <property type="component" value="Unassembled WGS sequence"/>
</dbReference>
<dbReference type="InterPro" id="IPR044444">
    <property type="entry name" value="Ribosomal_mL44_DSRM_metazoa"/>
</dbReference>
<comment type="similarity">
    <text evidence="6">Belongs to the ribonuclease III family. Mitochondrion-specific ribosomal protein mL44 subfamily.</text>
</comment>
<accession>A0A9P7VD62</accession>
<evidence type="ECO:0000256" key="6">
    <source>
        <dbReference type="ARBA" id="ARBA00024034"/>
    </source>
</evidence>
<feature type="domain" description="RNase III" evidence="8">
    <location>
        <begin position="70"/>
        <end position="239"/>
    </location>
</feature>
<sequence>MLRQVIKRTAAKNISLVRTSGYVASRSYHVTKFDSRLKTEYQLLTDYSSYKHTIYTHRLPESTAEQCPLLIALHSRLNLPKEYQLSTLSQALNMQQFGSDGLANNFGLSTLGKNLLSYYTCEYLVMQYPRLPMAVHNTAVDAYMGKLTLAEIGKSWGIEVDTVSKLQHFLSQEPEAMKYGRLRFQLEEEKNTVKEDGVYELSQVEMESVDTNNEFIPKEIEAYASAVQAVIGGLYTHVGENATKAFIHDHILSRKLPVDKMFQFSKPTRELVRLCDKLGFTDPVELRLIAETGRLSAHAVYVAGAFVGKEKLGEGVGSSLKEAKTRAVVNALMGYYLYSPIDQDGNEPKLPSEAGYVFEEASVGGGDVAI</sequence>
<gene>
    <name evidence="9" type="ORF">KQ657_003864</name>
</gene>
<dbReference type="Pfam" id="PF22892">
    <property type="entry name" value="DSRM_MRPL44"/>
    <property type="match status" value="1"/>
</dbReference>
<evidence type="ECO:0000256" key="7">
    <source>
        <dbReference type="ARBA" id="ARBA00035187"/>
    </source>
</evidence>
<dbReference type="SUPFAM" id="SSF54768">
    <property type="entry name" value="dsRNA-binding domain-like"/>
    <property type="match status" value="1"/>
</dbReference>
<evidence type="ECO:0000259" key="8">
    <source>
        <dbReference type="PROSITE" id="PS50142"/>
    </source>
</evidence>
<dbReference type="PANTHER" id="PTHR11207:SF32">
    <property type="entry name" value="LARGE RIBOSOMAL SUBUNIT PROTEIN ML44"/>
    <property type="match status" value="1"/>
</dbReference>
<dbReference type="SUPFAM" id="SSF69065">
    <property type="entry name" value="RNase III domain-like"/>
    <property type="match status" value="1"/>
</dbReference>
<dbReference type="SMART" id="SM00535">
    <property type="entry name" value="RIBOc"/>
    <property type="match status" value="1"/>
</dbReference>
<dbReference type="GeneID" id="66117238"/>
<dbReference type="InterPro" id="IPR000999">
    <property type="entry name" value="RNase_III_dom"/>
</dbReference>
<dbReference type="GO" id="GO:0006396">
    <property type="term" value="P:RNA processing"/>
    <property type="evidence" value="ECO:0007669"/>
    <property type="project" value="InterPro"/>
</dbReference>
<dbReference type="RefSeq" id="XP_043050883.1">
    <property type="nucleotide sequence ID" value="XM_043194559.1"/>
</dbReference>
<evidence type="ECO:0000256" key="1">
    <source>
        <dbReference type="ARBA" id="ARBA00004173"/>
    </source>
</evidence>
<dbReference type="PANTHER" id="PTHR11207">
    <property type="entry name" value="RIBONUCLEASE III"/>
    <property type="match status" value="1"/>
</dbReference>
<dbReference type="EMBL" id="JAHMUF010000004">
    <property type="protein sequence ID" value="KAG7195336.1"/>
    <property type="molecule type" value="Genomic_DNA"/>
</dbReference>
<evidence type="ECO:0000256" key="4">
    <source>
        <dbReference type="ARBA" id="ARBA00023128"/>
    </source>
</evidence>
<keyword evidence="10" id="KW-1185">Reference proteome</keyword>
<dbReference type="InterPro" id="IPR044443">
    <property type="entry name" value="Ribosomal_mL44_DSRM_fung"/>
</dbReference>
<dbReference type="GO" id="GO:0004525">
    <property type="term" value="F:ribonuclease III activity"/>
    <property type="evidence" value="ECO:0007669"/>
    <property type="project" value="InterPro"/>
</dbReference>
<evidence type="ECO:0000256" key="5">
    <source>
        <dbReference type="ARBA" id="ARBA00023274"/>
    </source>
</evidence>
<protein>
    <recommendedName>
        <fullName evidence="7">Large ribosomal subunit protein mL44</fullName>
    </recommendedName>
</protein>
<keyword evidence="5" id="KW-0687">Ribonucleoprotein</keyword>
<dbReference type="PROSITE" id="PS50142">
    <property type="entry name" value="RNASE_3_2"/>
    <property type="match status" value="1"/>
</dbReference>
<evidence type="ECO:0000313" key="10">
    <source>
        <dbReference type="Proteomes" id="UP000790833"/>
    </source>
</evidence>
<dbReference type="Gene3D" id="3.30.160.20">
    <property type="match status" value="1"/>
</dbReference>
<evidence type="ECO:0000313" key="9">
    <source>
        <dbReference type="EMBL" id="KAG7195336.1"/>
    </source>
</evidence>
<organism evidence="9 10">
    <name type="scientific">Scheffersomyces spartinae</name>
    <dbReference type="NCBI Taxonomy" id="45513"/>
    <lineage>
        <taxon>Eukaryota</taxon>
        <taxon>Fungi</taxon>
        <taxon>Dikarya</taxon>
        <taxon>Ascomycota</taxon>
        <taxon>Saccharomycotina</taxon>
        <taxon>Pichiomycetes</taxon>
        <taxon>Debaryomycetaceae</taxon>
        <taxon>Scheffersomyces</taxon>
    </lineage>
</organism>
<proteinExistence type="inferred from homology"/>
<keyword evidence="2" id="KW-0694">RNA-binding</keyword>
<evidence type="ECO:0000256" key="3">
    <source>
        <dbReference type="ARBA" id="ARBA00022980"/>
    </source>
</evidence>
<keyword evidence="3" id="KW-0689">Ribosomal protein</keyword>
<reference evidence="9" key="1">
    <citation type="submission" date="2021-03" db="EMBL/GenBank/DDBJ databases">
        <authorList>
            <person name="Palmer J.M."/>
        </authorList>
    </citation>
    <scope>NUCLEOTIDE SEQUENCE</scope>
    <source>
        <strain evidence="9">ARV_011</strain>
    </source>
</reference>
<comment type="subcellular location">
    <subcellularLocation>
        <location evidence="1">Mitochondrion</location>
    </subcellularLocation>
</comment>
<evidence type="ECO:0000256" key="2">
    <source>
        <dbReference type="ARBA" id="ARBA00022884"/>
    </source>
</evidence>
<dbReference type="GO" id="GO:0005739">
    <property type="term" value="C:mitochondrion"/>
    <property type="evidence" value="ECO:0007669"/>
    <property type="project" value="TreeGrafter"/>
</dbReference>
<dbReference type="GO" id="GO:0003735">
    <property type="term" value="F:structural constituent of ribosome"/>
    <property type="evidence" value="ECO:0007669"/>
    <property type="project" value="TreeGrafter"/>
</dbReference>
<dbReference type="InterPro" id="IPR014720">
    <property type="entry name" value="dsRBD_dom"/>
</dbReference>
<name>A0A9P7VD62_9ASCO</name>
<comment type="caution">
    <text evidence="9">The sequence shown here is derived from an EMBL/GenBank/DDBJ whole genome shotgun (WGS) entry which is preliminary data.</text>
</comment>
<dbReference type="Pfam" id="PF00636">
    <property type="entry name" value="Ribonuclease_3"/>
    <property type="match status" value="1"/>
</dbReference>
<dbReference type="InterPro" id="IPR036389">
    <property type="entry name" value="RNase_III_sf"/>
</dbReference>
<dbReference type="CDD" id="cd19873">
    <property type="entry name" value="DSRM_MRPL3_like"/>
    <property type="match status" value="1"/>
</dbReference>
<dbReference type="Gene3D" id="1.10.1520.10">
    <property type="entry name" value="Ribonuclease III domain"/>
    <property type="match status" value="1"/>
</dbReference>
<keyword evidence="4" id="KW-0496">Mitochondrion</keyword>